<proteinExistence type="predicted"/>
<gene>
    <name evidence="1" type="ORF">PCOR1329_LOCUS46755</name>
</gene>
<dbReference type="EMBL" id="CAUYUJ010015624">
    <property type="protein sequence ID" value="CAK0856347.1"/>
    <property type="molecule type" value="Genomic_DNA"/>
</dbReference>
<protein>
    <submittedName>
        <fullName evidence="1">Uncharacterized protein</fullName>
    </submittedName>
</protein>
<evidence type="ECO:0000313" key="1">
    <source>
        <dbReference type="EMBL" id="CAK0856347.1"/>
    </source>
</evidence>
<reference evidence="1" key="1">
    <citation type="submission" date="2023-10" db="EMBL/GenBank/DDBJ databases">
        <authorList>
            <person name="Chen Y."/>
            <person name="Shah S."/>
            <person name="Dougan E. K."/>
            <person name="Thang M."/>
            <person name="Chan C."/>
        </authorList>
    </citation>
    <scope>NUCLEOTIDE SEQUENCE [LARGE SCALE GENOMIC DNA]</scope>
</reference>
<organism evidence="1 2">
    <name type="scientific">Prorocentrum cordatum</name>
    <dbReference type="NCBI Taxonomy" id="2364126"/>
    <lineage>
        <taxon>Eukaryota</taxon>
        <taxon>Sar</taxon>
        <taxon>Alveolata</taxon>
        <taxon>Dinophyceae</taxon>
        <taxon>Prorocentrales</taxon>
        <taxon>Prorocentraceae</taxon>
        <taxon>Prorocentrum</taxon>
    </lineage>
</organism>
<name>A0ABN9UB54_9DINO</name>
<evidence type="ECO:0000313" key="2">
    <source>
        <dbReference type="Proteomes" id="UP001189429"/>
    </source>
</evidence>
<sequence length="197" mass="21682">MVTRSVQFGRHCVTEFGPAGTRAMLTPLTDSSSLLAASDWAGLRAALRRVGYLFLQGALPASQVDAAQSRVLSTFAESGGSLDSSRLVGEGVLQERCCLGCVPFMEGRSEMTHSAPLLQVFVFDGERIKEIFAGVLGSATRSFDFKWLRAIRATRMGKRTKIRWCLNSFLLFYRCRAAPSRARTLTMFTWAVTLPTS</sequence>
<keyword evidence="2" id="KW-1185">Reference proteome</keyword>
<dbReference type="Gene3D" id="2.60.120.620">
    <property type="entry name" value="q2cbj1_9rhob like domain"/>
    <property type="match status" value="1"/>
</dbReference>
<comment type="caution">
    <text evidence="1">The sequence shown here is derived from an EMBL/GenBank/DDBJ whole genome shotgun (WGS) entry which is preliminary data.</text>
</comment>
<accession>A0ABN9UB54</accession>
<dbReference type="Proteomes" id="UP001189429">
    <property type="component" value="Unassembled WGS sequence"/>
</dbReference>